<evidence type="ECO:0000256" key="1">
    <source>
        <dbReference type="SAM" id="MobiDB-lite"/>
    </source>
</evidence>
<gene>
    <name evidence="2" type="ORF">H4684_003601</name>
</gene>
<dbReference type="RefSeq" id="WP_192624762.1">
    <property type="nucleotide sequence ID" value="NZ_JADBGG010000038.1"/>
</dbReference>
<sequence length="55" mass="6464">MTKEIIALHKANHLQTAEKFVPPPSGLNKFQEDNMDYNPDNFIQRRFPDHPRSND</sequence>
<dbReference type="EMBL" id="JADBGG010000038">
    <property type="protein sequence ID" value="MBE1426917.1"/>
    <property type="molecule type" value="Genomic_DNA"/>
</dbReference>
<accession>A0ABR9H8V1</accession>
<proteinExistence type="predicted"/>
<protein>
    <submittedName>
        <fullName evidence="2">Uncharacterized protein</fullName>
    </submittedName>
</protein>
<reference evidence="2 3" key="1">
    <citation type="submission" date="2020-10" db="EMBL/GenBank/DDBJ databases">
        <title>Genomic Encyclopedia of Type Strains, Phase IV (KMG-IV): sequencing the most valuable type-strain genomes for metagenomic binning, comparative biology and taxonomic classification.</title>
        <authorList>
            <person name="Goeker M."/>
        </authorList>
    </citation>
    <scope>NUCLEOTIDE SEQUENCE [LARGE SCALE GENOMIC DNA]</scope>
    <source>
        <strain evidence="2 3">DSM 4194</strain>
    </source>
</reference>
<comment type="caution">
    <text evidence="2">The sequence shown here is derived from an EMBL/GenBank/DDBJ whole genome shotgun (WGS) entry which is preliminary data.</text>
</comment>
<keyword evidence="3" id="KW-1185">Reference proteome</keyword>
<feature type="region of interest" description="Disordered" evidence="1">
    <location>
        <begin position="19"/>
        <end position="55"/>
    </location>
</feature>
<evidence type="ECO:0000313" key="3">
    <source>
        <dbReference type="Proteomes" id="UP000639010"/>
    </source>
</evidence>
<feature type="compositionally biased region" description="Basic and acidic residues" evidence="1">
    <location>
        <begin position="46"/>
        <end position="55"/>
    </location>
</feature>
<dbReference type="Proteomes" id="UP000639010">
    <property type="component" value="Unassembled WGS sequence"/>
</dbReference>
<organism evidence="2 3">
    <name type="scientific">Desulfomicrobium macestii</name>
    <dbReference type="NCBI Taxonomy" id="90731"/>
    <lineage>
        <taxon>Bacteria</taxon>
        <taxon>Pseudomonadati</taxon>
        <taxon>Thermodesulfobacteriota</taxon>
        <taxon>Desulfovibrionia</taxon>
        <taxon>Desulfovibrionales</taxon>
        <taxon>Desulfomicrobiaceae</taxon>
        <taxon>Desulfomicrobium</taxon>
    </lineage>
</organism>
<name>A0ABR9H8V1_9BACT</name>
<evidence type="ECO:0000313" key="2">
    <source>
        <dbReference type="EMBL" id="MBE1426917.1"/>
    </source>
</evidence>